<organism evidence="1 2">
    <name type="scientific">Alicyclobacillus acidoterrestris (strain ATCC 49025 / DSM 3922 / CIP 106132 / NCIMB 13137 / GD3B)</name>
    <dbReference type="NCBI Taxonomy" id="1356854"/>
    <lineage>
        <taxon>Bacteria</taxon>
        <taxon>Bacillati</taxon>
        <taxon>Bacillota</taxon>
        <taxon>Bacilli</taxon>
        <taxon>Bacillales</taxon>
        <taxon>Alicyclobacillaceae</taxon>
        <taxon>Alicyclobacillus</taxon>
    </lineage>
</organism>
<sequence>MVGLLVVGIVLLLVVGIGMLVGNSVMEKAVHRDALQESTQGNHDAGHRSA</sequence>
<accession>T0D1W4</accession>
<dbReference type="KEGG" id="aaco:K1I37_02785"/>
<keyword evidence="2" id="KW-1185">Reference proteome</keyword>
<dbReference type="Proteomes" id="UP000829401">
    <property type="component" value="Chromosome"/>
</dbReference>
<evidence type="ECO:0000313" key="1">
    <source>
        <dbReference type="EMBL" id="UNO49496.1"/>
    </source>
</evidence>
<dbReference type="RefSeq" id="WP_021296811.1">
    <property type="nucleotide sequence ID" value="NZ_AURB01000136.1"/>
</dbReference>
<accession>A0A9E6ZM34</accession>
<reference evidence="2" key="1">
    <citation type="journal article" date="2022" name="G3 (Bethesda)">
        <title>Unveiling the complete genome sequence of Alicyclobacillus acidoterrestris DSM 3922T, a taint-producing strain.</title>
        <authorList>
            <person name="Leonardo I.C."/>
            <person name="Barreto Crespo M.T."/>
            <person name="Gaspar F.B."/>
        </authorList>
    </citation>
    <scope>NUCLEOTIDE SEQUENCE [LARGE SCALE GENOMIC DNA]</scope>
    <source>
        <strain evidence="2">DSM 3922</strain>
    </source>
</reference>
<proteinExistence type="predicted"/>
<protein>
    <submittedName>
        <fullName evidence="1">Uncharacterized protein</fullName>
    </submittedName>
</protein>
<dbReference type="EMBL" id="CP080467">
    <property type="protein sequence ID" value="UNO49496.1"/>
    <property type="molecule type" value="Genomic_DNA"/>
</dbReference>
<evidence type="ECO:0000313" key="2">
    <source>
        <dbReference type="Proteomes" id="UP000829401"/>
    </source>
</evidence>
<gene>
    <name evidence="1" type="ORF">K1I37_02785</name>
</gene>
<name>T0D1W4_ALIAG</name>
<dbReference type="AlphaFoldDB" id="T0D1W4"/>